<evidence type="ECO:0008006" key="3">
    <source>
        <dbReference type="Google" id="ProtNLM"/>
    </source>
</evidence>
<dbReference type="AlphaFoldDB" id="A0A7G6YBV2"/>
<reference evidence="2" key="1">
    <citation type="submission" date="2019-09" db="EMBL/GenBank/DDBJ databases">
        <title>Antimicrobial potential of Antarctic Bacteria.</title>
        <authorList>
            <person name="Benaud N."/>
            <person name="Edwards R.J."/>
            <person name="Ferrari B.C."/>
        </authorList>
    </citation>
    <scope>NUCLEOTIDE SEQUENCE [LARGE SCALE GENOMIC DNA]</scope>
    <source>
        <strain evidence="2">INR9</strain>
    </source>
</reference>
<proteinExistence type="predicted"/>
<protein>
    <recommendedName>
        <fullName evidence="3">HNH endonuclease</fullName>
    </recommendedName>
</protein>
<accession>A0A7G6YBV2</accession>
<evidence type="ECO:0000313" key="1">
    <source>
        <dbReference type="EMBL" id="QNE35967.1"/>
    </source>
</evidence>
<evidence type="ECO:0000313" key="2">
    <source>
        <dbReference type="Proteomes" id="UP000515511"/>
    </source>
</evidence>
<name>A0A7G6YBV2_9MICO</name>
<dbReference type="RefSeq" id="WP_185275398.1">
    <property type="nucleotide sequence ID" value="NZ_CP043641.1"/>
</dbReference>
<gene>
    <name evidence="1" type="ORF">F1C12_13080</name>
</gene>
<dbReference type="KEGG" id="lse:F1C12_13080"/>
<dbReference type="EMBL" id="CP043641">
    <property type="protein sequence ID" value="QNE35967.1"/>
    <property type="molecule type" value="Genomic_DNA"/>
</dbReference>
<organism evidence="1 2">
    <name type="scientific">Leifsonia shinshuensis</name>
    <dbReference type="NCBI Taxonomy" id="150026"/>
    <lineage>
        <taxon>Bacteria</taxon>
        <taxon>Bacillati</taxon>
        <taxon>Actinomycetota</taxon>
        <taxon>Actinomycetes</taxon>
        <taxon>Micrococcales</taxon>
        <taxon>Microbacteriaceae</taxon>
        <taxon>Leifsonia</taxon>
    </lineage>
</organism>
<sequence length="134" mass="15472">MSNRRRPARGNTYRSNYLHSGAWFARRDRWFLEEGSRIGTIRCALCLGAGSARSLELHHLDYRGVTQTPHGWTAHEPHEDLTALHPRCHEYVHQLIERDRALSGFVSRRTASVQAIARLQAKIAHYIEAFLEQQ</sequence>
<dbReference type="Proteomes" id="UP000515511">
    <property type="component" value="Chromosome"/>
</dbReference>